<sequence>MTQNSHEPENLSSDDPLTDLNGLPFADRSTTATVETGGQVVPLDSRRKRASDDDTETAAEDEFFDRETIAIEDTVLGPPVDPPDDDAAPYATQQTQRRAPIIPATLRSWRGIRVMLAWQAKDAGYVIGYHAVRSPKYAAKTTLYAPVGFFRATGKLLHWATAEEGNWALRQYAADRNDPETWLKLDKQR</sequence>
<evidence type="ECO:0000313" key="2">
    <source>
        <dbReference type="EMBL" id="MFC5822490.1"/>
    </source>
</evidence>
<keyword evidence="3" id="KW-1185">Reference proteome</keyword>
<gene>
    <name evidence="2" type="ORF">ACFPZ3_01350</name>
</gene>
<name>A0ABW1CCF0_9ACTN</name>
<feature type="compositionally biased region" description="Acidic residues" evidence="1">
    <location>
        <begin position="53"/>
        <end position="62"/>
    </location>
</feature>
<organism evidence="2 3">
    <name type="scientific">Nonomuraea insulae</name>
    <dbReference type="NCBI Taxonomy" id="1616787"/>
    <lineage>
        <taxon>Bacteria</taxon>
        <taxon>Bacillati</taxon>
        <taxon>Actinomycetota</taxon>
        <taxon>Actinomycetes</taxon>
        <taxon>Streptosporangiales</taxon>
        <taxon>Streptosporangiaceae</taxon>
        <taxon>Nonomuraea</taxon>
    </lineage>
</organism>
<feature type="region of interest" description="Disordered" evidence="1">
    <location>
        <begin position="1"/>
        <end position="62"/>
    </location>
</feature>
<feature type="compositionally biased region" description="Polar residues" evidence="1">
    <location>
        <begin position="1"/>
        <end position="15"/>
    </location>
</feature>
<dbReference type="RefSeq" id="WP_379512043.1">
    <property type="nucleotide sequence ID" value="NZ_JBHSPA010000003.1"/>
</dbReference>
<reference evidence="3" key="1">
    <citation type="journal article" date="2019" name="Int. J. Syst. Evol. Microbiol.">
        <title>The Global Catalogue of Microorganisms (GCM) 10K type strain sequencing project: providing services to taxonomists for standard genome sequencing and annotation.</title>
        <authorList>
            <consortium name="The Broad Institute Genomics Platform"/>
            <consortium name="The Broad Institute Genome Sequencing Center for Infectious Disease"/>
            <person name="Wu L."/>
            <person name="Ma J."/>
        </authorList>
    </citation>
    <scope>NUCLEOTIDE SEQUENCE [LARGE SCALE GENOMIC DNA]</scope>
    <source>
        <strain evidence="3">CCUG 53903</strain>
    </source>
</reference>
<protein>
    <submittedName>
        <fullName evidence="2">Uncharacterized protein</fullName>
    </submittedName>
</protein>
<proteinExistence type="predicted"/>
<evidence type="ECO:0000256" key="1">
    <source>
        <dbReference type="SAM" id="MobiDB-lite"/>
    </source>
</evidence>
<comment type="caution">
    <text evidence="2">The sequence shown here is derived from an EMBL/GenBank/DDBJ whole genome shotgun (WGS) entry which is preliminary data.</text>
</comment>
<dbReference type="Proteomes" id="UP001596058">
    <property type="component" value="Unassembled WGS sequence"/>
</dbReference>
<evidence type="ECO:0000313" key="3">
    <source>
        <dbReference type="Proteomes" id="UP001596058"/>
    </source>
</evidence>
<feature type="non-terminal residue" evidence="2">
    <location>
        <position position="189"/>
    </location>
</feature>
<dbReference type="EMBL" id="JBHSPA010000003">
    <property type="protein sequence ID" value="MFC5822490.1"/>
    <property type="molecule type" value="Genomic_DNA"/>
</dbReference>
<accession>A0ABW1CCF0</accession>